<dbReference type="EMBL" id="FOEN01000021">
    <property type="protein sequence ID" value="SEQ55623.1"/>
    <property type="molecule type" value="Genomic_DNA"/>
</dbReference>
<feature type="domain" description="DnaB/C C-terminal" evidence="3">
    <location>
        <begin position="207"/>
        <end position="272"/>
    </location>
</feature>
<feature type="region of interest" description="Disordered" evidence="2">
    <location>
        <begin position="150"/>
        <end position="194"/>
    </location>
</feature>
<protein>
    <submittedName>
        <fullName evidence="4">DnaD and phage-associated domain-containing protein</fullName>
    </submittedName>
</protein>
<comment type="similarity">
    <text evidence="1">Belongs to the DnaB/DnaD family.</text>
</comment>
<gene>
    <name evidence="4" type="ORF">SAMN04488558_12110</name>
</gene>
<dbReference type="STRING" id="89093.SAMN04488558_12110"/>
<name>A0A1H9H053_9LACT</name>
<dbReference type="InterPro" id="IPR053162">
    <property type="entry name" value="DnaD"/>
</dbReference>
<dbReference type="AlphaFoldDB" id="A0A1H9H053"/>
<dbReference type="InterPro" id="IPR034829">
    <property type="entry name" value="DnaD-like_sf"/>
</dbReference>
<dbReference type="InterPro" id="IPR006343">
    <property type="entry name" value="DnaB/C_C"/>
</dbReference>
<dbReference type="Pfam" id="PF07261">
    <property type="entry name" value="DnaB_2"/>
    <property type="match status" value="1"/>
</dbReference>
<evidence type="ECO:0000313" key="4">
    <source>
        <dbReference type="EMBL" id="SEQ55623.1"/>
    </source>
</evidence>
<dbReference type="SUPFAM" id="SSF158499">
    <property type="entry name" value="DnaD domain-like"/>
    <property type="match status" value="1"/>
</dbReference>
<dbReference type="Gene3D" id="1.10.10.630">
    <property type="entry name" value="DnaD domain-like"/>
    <property type="match status" value="1"/>
</dbReference>
<organism evidence="4 5">
    <name type="scientific">Ignavigranum ruoffiae</name>
    <dbReference type="NCBI Taxonomy" id="89093"/>
    <lineage>
        <taxon>Bacteria</taxon>
        <taxon>Bacillati</taxon>
        <taxon>Bacillota</taxon>
        <taxon>Bacilli</taxon>
        <taxon>Lactobacillales</taxon>
        <taxon>Aerococcaceae</taxon>
        <taxon>Ignavigranum</taxon>
    </lineage>
</organism>
<evidence type="ECO:0000313" key="5">
    <source>
        <dbReference type="Proteomes" id="UP000198833"/>
    </source>
</evidence>
<proteinExistence type="inferred from homology"/>
<dbReference type="PANTHER" id="PTHR37293:SF5">
    <property type="entry name" value="DNA REPLICATION PROTEIN"/>
    <property type="match status" value="1"/>
</dbReference>
<evidence type="ECO:0000256" key="1">
    <source>
        <dbReference type="ARBA" id="ARBA00093462"/>
    </source>
</evidence>
<evidence type="ECO:0000259" key="3">
    <source>
        <dbReference type="Pfam" id="PF07261"/>
    </source>
</evidence>
<dbReference type="Proteomes" id="UP000198833">
    <property type="component" value="Unassembled WGS sequence"/>
</dbReference>
<keyword evidence="5" id="KW-1185">Reference proteome</keyword>
<dbReference type="RefSeq" id="WP_092572734.1">
    <property type="nucleotide sequence ID" value="NZ_FOEN01000021.1"/>
</dbReference>
<sequence length="284" mass="33475">MSVKRVVDTEFWSDSYVVDHYSVEDKYFYIYLMTNPKSTQVGIYALPRRIISFETGYTLEVIDVLLDRFQTKYQEIIYNFQTQEITLLNSLKHSVIKGGKPVIDLICRELSQIKDSTLIAKTYHHLVNWWNQSRRSFDLSLKSAFEEEMSRRHSIPQSHNEKEKQKQNQIQNNNHDQNQSQKQNHNQESVYDSSDDSAHQFDFAILNFYAANIGTLNDDIKHELQTWSKEFDAKIIFEALSRSMNAKHPMAYGRSILATWKNQGVNTLEDIMLLDEKYKENKRI</sequence>
<dbReference type="OrthoDB" id="3199595at2"/>
<dbReference type="PANTHER" id="PTHR37293">
    <property type="entry name" value="PHAGE REPLICATION PROTEIN-RELATED"/>
    <property type="match status" value="1"/>
</dbReference>
<accession>A0A1H9H053</accession>
<evidence type="ECO:0000256" key="2">
    <source>
        <dbReference type="SAM" id="MobiDB-lite"/>
    </source>
</evidence>
<dbReference type="NCBIfam" id="TIGR01446">
    <property type="entry name" value="DnaD_dom"/>
    <property type="match status" value="1"/>
</dbReference>
<feature type="compositionally biased region" description="Low complexity" evidence="2">
    <location>
        <begin position="167"/>
        <end position="189"/>
    </location>
</feature>
<reference evidence="4 5" key="1">
    <citation type="submission" date="2016-10" db="EMBL/GenBank/DDBJ databases">
        <authorList>
            <person name="de Groot N.N."/>
        </authorList>
    </citation>
    <scope>NUCLEOTIDE SEQUENCE [LARGE SCALE GENOMIC DNA]</scope>
    <source>
        <strain evidence="4 5">DSM 15695</strain>
    </source>
</reference>